<feature type="compositionally biased region" description="Basic and acidic residues" evidence="1">
    <location>
        <begin position="82"/>
        <end position="91"/>
    </location>
</feature>
<evidence type="ECO:0000259" key="2">
    <source>
        <dbReference type="PROSITE" id="PS50222"/>
    </source>
</evidence>
<dbReference type="GO" id="GO:0005509">
    <property type="term" value="F:calcium ion binding"/>
    <property type="evidence" value="ECO:0007669"/>
    <property type="project" value="InterPro"/>
</dbReference>
<organism evidence="3 4">
    <name type="scientific">Novosphingobium guangzhouense</name>
    <dbReference type="NCBI Taxonomy" id="1850347"/>
    <lineage>
        <taxon>Bacteria</taxon>
        <taxon>Pseudomonadati</taxon>
        <taxon>Pseudomonadota</taxon>
        <taxon>Alphaproteobacteria</taxon>
        <taxon>Sphingomonadales</taxon>
        <taxon>Sphingomonadaceae</taxon>
        <taxon>Novosphingobium</taxon>
    </lineage>
</organism>
<protein>
    <recommendedName>
        <fullName evidence="2">EF-hand domain-containing protein</fullName>
    </recommendedName>
</protein>
<dbReference type="Proteomes" id="UP000236327">
    <property type="component" value="Unassembled WGS sequence"/>
</dbReference>
<sequence>MICLLLCATTETGAFANGPPSPSPINGKSLLAKMDADRDGRISSTEWRLQSMPMANFRKLDRNHDGFVTLKELVAKPPKTLDASRDGKLSPREMTFGKAAKKIAPRSKRH</sequence>
<dbReference type="PROSITE" id="PS50222">
    <property type="entry name" value="EF_HAND_2"/>
    <property type="match status" value="1"/>
</dbReference>
<gene>
    <name evidence="3" type="ORF">A8V01_16870</name>
</gene>
<dbReference type="Pfam" id="PF13202">
    <property type="entry name" value="EF-hand_5"/>
    <property type="match status" value="2"/>
</dbReference>
<evidence type="ECO:0000256" key="1">
    <source>
        <dbReference type="SAM" id="MobiDB-lite"/>
    </source>
</evidence>
<feature type="compositionally biased region" description="Basic residues" evidence="1">
    <location>
        <begin position="99"/>
        <end position="110"/>
    </location>
</feature>
<dbReference type="InterPro" id="IPR002048">
    <property type="entry name" value="EF_hand_dom"/>
</dbReference>
<dbReference type="EMBL" id="LYMM01000026">
    <property type="protein sequence ID" value="PNU05446.1"/>
    <property type="molecule type" value="Genomic_DNA"/>
</dbReference>
<reference evidence="3 4" key="1">
    <citation type="submission" date="2016-05" db="EMBL/GenBank/DDBJ databases">
        <title>Complete genome sequence of Novosphingobium guangzhouense SA925(T).</title>
        <authorList>
            <person name="Sha S."/>
        </authorList>
    </citation>
    <scope>NUCLEOTIDE SEQUENCE [LARGE SCALE GENOMIC DNA]</scope>
    <source>
        <strain evidence="3 4">SA925</strain>
    </source>
</reference>
<dbReference type="Gene3D" id="1.10.238.10">
    <property type="entry name" value="EF-hand"/>
    <property type="match status" value="1"/>
</dbReference>
<feature type="region of interest" description="Disordered" evidence="1">
    <location>
        <begin position="79"/>
        <end position="110"/>
    </location>
</feature>
<dbReference type="InterPro" id="IPR011992">
    <property type="entry name" value="EF-hand-dom_pair"/>
</dbReference>
<comment type="caution">
    <text evidence="3">The sequence shown here is derived from an EMBL/GenBank/DDBJ whole genome shotgun (WGS) entry which is preliminary data.</text>
</comment>
<proteinExistence type="predicted"/>
<dbReference type="InterPro" id="IPR018247">
    <property type="entry name" value="EF_Hand_1_Ca_BS"/>
</dbReference>
<accession>A0A2K2G340</accession>
<name>A0A2K2G340_9SPHN</name>
<feature type="domain" description="EF-hand" evidence="2">
    <location>
        <begin position="57"/>
        <end position="83"/>
    </location>
</feature>
<dbReference type="SUPFAM" id="SSF47473">
    <property type="entry name" value="EF-hand"/>
    <property type="match status" value="1"/>
</dbReference>
<dbReference type="AlphaFoldDB" id="A0A2K2G340"/>
<keyword evidence="4" id="KW-1185">Reference proteome</keyword>
<evidence type="ECO:0000313" key="3">
    <source>
        <dbReference type="EMBL" id="PNU05446.1"/>
    </source>
</evidence>
<evidence type="ECO:0000313" key="4">
    <source>
        <dbReference type="Proteomes" id="UP000236327"/>
    </source>
</evidence>
<dbReference type="PROSITE" id="PS00018">
    <property type="entry name" value="EF_HAND_1"/>
    <property type="match status" value="1"/>
</dbReference>